<reference evidence="1" key="2">
    <citation type="submission" date="2023-05" db="EMBL/GenBank/DDBJ databases">
        <authorList>
            <person name="Schelkunov M.I."/>
        </authorList>
    </citation>
    <scope>NUCLEOTIDE SEQUENCE</scope>
    <source>
        <strain evidence="1">Hsosn_3</strain>
        <tissue evidence="1">Leaf</tissue>
    </source>
</reference>
<dbReference type="Proteomes" id="UP001237642">
    <property type="component" value="Unassembled WGS sequence"/>
</dbReference>
<dbReference type="AlphaFoldDB" id="A0AAD8LXQ4"/>
<accession>A0AAD8LXQ4</accession>
<evidence type="ECO:0000313" key="2">
    <source>
        <dbReference type="Proteomes" id="UP001237642"/>
    </source>
</evidence>
<organism evidence="1 2">
    <name type="scientific">Heracleum sosnowskyi</name>
    <dbReference type="NCBI Taxonomy" id="360622"/>
    <lineage>
        <taxon>Eukaryota</taxon>
        <taxon>Viridiplantae</taxon>
        <taxon>Streptophyta</taxon>
        <taxon>Embryophyta</taxon>
        <taxon>Tracheophyta</taxon>
        <taxon>Spermatophyta</taxon>
        <taxon>Magnoliopsida</taxon>
        <taxon>eudicotyledons</taxon>
        <taxon>Gunneridae</taxon>
        <taxon>Pentapetalae</taxon>
        <taxon>asterids</taxon>
        <taxon>campanulids</taxon>
        <taxon>Apiales</taxon>
        <taxon>Apiaceae</taxon>
        <taxon>Apioideae</taxon>
        <taxon>apioid superclade</taxon>
        <taxon>Tordylieae</taxon>
        <taxon>Tordyliinae</taxon>
        <taxon>Heracleum</taxon>
    </lineage>
</organism>
<comment type="caution">
    <text evidence="1">The sequence shown here is derived from an EMBL/GenBank/DDBJ whole genome shotgun (WGS) entry which is preliminary data.</text>
</comment>
<protein>
    <submittedName>
        <fullName evidence="1">Uncharacterized protein</fullName>
    </submittedName>
</protein>
<dbReference type="EMBL" id="JAUIZM010000018">
    <property type="protein sequence ID" value="KAK1352278.1"/>
    <property type="molecule type" value="Genomic_DNA"/>
</dbReference>
<gene>
    <name evidence="1" type="ORF">POM88_053542</name>
</gene>
<keyword evidence="2" id="KW-1185">Reference proteome</keyword>
<name>A0AAD8LXQ4_9APIA</name>
<proteinExistence type="predicted"/>
<reference evidence="1" key="1">
    <citation type="submission" date="2023-02" db="EMBL/GenBank/DDBJ databases">
        <title>Genome of toxic invasive species Heracleum sosnowskyi carries increased number of genes despite the absence of recent whole-genome duplications.</title>
        <authorList>
            <person name="Schelkunov M."/>
            <person name="Shtratnikova V."/>
            <person name="Makarenko M."/>
            <person name="Klepikova A."/>
            <person name="Omelchenko D."/>
            <person name="Novikova G."/>
            <person name="Obukhova E."/>
            <person name="Bogdanov V."/>
            <person name="Penin A."/>
            <person name="Logacheva M."/>
        </authorList>
    </citation>
    <scope>NUCLEOTIDE SEQUENCE</scope>
    <source>
        <strain evidence="1">Hsosn_3</strain>
        <tissue evidence="1">Leaf</tissue>
    </source>
</reference>
<sequence length="123" mass="14050">MIAVKILKLETELDLAMLQIKATNCEYAINALEVCTGQGVDIIVSYDDDYFSYTCGIVAFERRPHEGICHPKKIKFIDEQTIFVQVHGLHGLLGHKGAPIFDSRCRIIWIYSYGFIIMNFLIH</sequence>
<evidence type="ECO:0000313" key="1">
    <source>
        <dbReference type="EMBL" id="KAK1352278.1"/>
    </source>
</evidence>